<dbReference type="EMBL" id="JAACYA010000001">
    <property type="protein sequence ID" value="MBK3332321.1"/>
    <property type="molecule type" value="Genomic_DNA"/>
</dbReference>
<evidence type="ECO:0000256" key="3">
    <source>
        <dbReference type="ARBA" id="ARBA00022884"/>
    </source>
</evidence>
<gene>
    <name evidence="7" type="primary">rplI</name>
    <name evidence="10" type="ORF">GWK41_04475</name>
</gene>
<keyword evidence="8" id="KW-0175">Coiled coil</keyword>
<reference evidence="10 11" key="1">
    <citation type="journal article" date="2021" name="Syst. Appl. Microbiol.">
        <title>Persephonella atlantica sp. nov.: How to adapt to physico-chemical gradients in high temperature hydrothermal habitats.</title>
        <authorList>
            <person name="Francois D.X."/>
            <person name="Godfroy A."/>
            <person name="Mathien C."/>
            <person name="Aube J."/>
            <person name="Cathalot C."/>
            <person name="Lesongeur F."/>
            <person name="L'Haridon S."/>
            <person name="Philippon X."/>
            <person name="Roussel E.G."/>
        </authorList>
    </citation>
    <scope>NUCLEOTIDE SEQUENCE [LARGE SCALE GENOMIC DNA]</scope>
    <source>
        <strain evidence="10 11">MO1340</strain>
    </source>
</reference>
<evidence type="ECO:0000256" key="4">
    <source>
        <dbReference type="ARBA" id="ARBA00022980"/>
    </source>
</evidence>
<evidence type="ECO:0000313" key="10">
    <source>
        <dbReference type="EMBL" id="MBK3332321.1"/>
    </source>
</evidence>
<dbReference type="InterPro" id="IPR020069">
    <property type="entry name" value="Ribosomal_bL9_C"/>
</dbReference>
<dbReference type="Pfam" id="PF01281">
    <property type="entry name" value="Ribosomal_L9_N"/>
    <property type="match status" value="1"/>
</dbReference>
<comment type="function">
    <text evidence="7">Binds to the 23S rRNA.</text>
</comment>
<proteinExistence type="inferred from homology"/>
<dbReference type="InterPro" id="IPR036935">
    <property type="entry name" value="Ribosomal_bL9_N_sf"/>
</dbReference>
<dbReference type="SUPFAM" id="SSF55653">
    <property type="entry name" value="Ribosomal protein L9 C-domain"/>
    <property type="match status" value="1"/>
</dbReference>
<evidence type="ECO:0000256" key="8">
    <source>
        <dbReference type="SAM" id="Coils"/>
    </source>
</evidence>
<comment type="caution">
    <text evidence="10">The sequence shown here is derived from an EMBL/GenBank/DDBJ whole genome shotgun (WGS) entry which is preliminary data.</text>
</comment>
<dbReference type="NCBIfam" id="TIGR00158">
    <property type="entry name" value="L9"/>
    <property type="match status" value="1"/>
</dbReference>
<dbReference type="SUPFAM" id="SSF55658">
    <property type="entry name" value="L9 N-domain-like"/>
    <property type="match status" value="1"/>
</dbReference>
<evidence type="ECO:0000256" key="1">
    <source>
        <dbReference type="ARBA" id="ARBA00010605"/>
    </source>
</evidence>
<keyword evidence="3 7" id="KW-0694">RNA-binding</keyword>
<comment type="similarity">
    <text evidence="1 7">Belongs to the bacterial ribosomal protein bL9 family.</text>
</comment>
<dbReference type="PANTHER" id="PTHR21368">
    <property type="entry name" value="50S RIBOSOMAL PROTEIN L9"/>
    <property type="match status" value="1"/>
</dbReference>
<dbReference type="InterPro" id="IPR000244">
    <property type="entry name" value="Ribosomal_bL9"/>
</dbReference>
<name>A0ABS1GHH0_9AQUI</name>
<sequence>MKVILAKDVEGWGTIGDIIEVKRGFARNYLIPKGLAYEATDSNIKMVREILRQKSRKLEREKQKALEIAEKLKGLEIEIKKPVGTTGKLYGSVTTSDIAEALKEKGIEVEKKKIMLRSPIRNIGAYNITIRLHPEVSEVIKVHVIPENIE</sequence>
<dbReference type="HAMAP" id="MF_00503">
    <property type="entry name" value="Ribosomal_bL9"/>
    <property type="match status" value="1"/>
</dbReference>
<feature type="domain" description="Ribosomal protein L9" evidence="9">
    <location>
        <begin position="13"/>
        <end position="40"/>
    </location>
</feature>
<evidence type="ECO:0000313" key="11">
    <source>
        <dbReference type="Proteomes" id="UP000772812"/>
    </source>
</evidence>
<organism evidence="10 11">
    <name type="scientific">Persephonella atlantica</name>
    <dbReference type="NCBI Taxonomy" id="2699429"/>
    <lineage>
        <taxon>Bacteria</taxon>
        <taxon>Pseudomonadati</taxon>
        <taxon>Aquificota</taxon>
        <taxon>Aquificia</taxon>
        <taxon>Aquificales</taxon>
        <taxon>Hydrogenothermaceae</taxon>
        <taxon>Persephonella</taxon>
    </lineage>
</organism>
<dbReference type="InterPro" id="IPR020070">
    <property type="entry name" value="Ribosomal_bL9_N"/>
</dbReference>
<keyword evidence="2 7" id="KW-0699">rRNA-binding</keyword>
<dbReference type="PROSITE" id="PS00651">
    <property type="entry name" value="RIBOSOMAL_L9"/>
    <property type="match status" value="1"/>
</dbReference>
<evidence type="ECO:0000256" key="7">
    <source>
        <dbReference type="HAMAP-Rule" id="MF_00503"/>
    </source>
</evidence>
<accession>A0ABS1GHH0</accession>
<dbReference type="InterPro" id="IPR036791">
    <property type="entry name" value="Ribosomal_bL9_C_sf"/>
</dbReference>
<evidence type="ECO:0000259" key="9">
    <source>
        <dbReference type="PROSITE" id="PS00651"/>
    </source>
</evidence>
<dbReference type="Gene3D" id="3.10.430.100">
    <property type="entry name" value="Ribosomal protein L9, C-terminal domain"/>
    <property type="match status" value="1"/>
</dbReference>
<protein>
    <recommendedName>
        <fullName evidence="6 7">Large ribosomal subunit protein bL9</fullName>
    </recommendedName>
</protein>
<dbReference type="Pfam" id="PF03948">
    <property type="entry name" value="Ribosomal_L9_C"/>
    <property type="match status" value="1"/>
</dbReference>
<dbReference type="Gene3D" id="3.40.5.10">
    <property type="entry name" value="Ribosomal protein L9, N-terminal domain"/>
    <property type="match status" value="1"/>
</dbReference>
<dbReference type="InterPro" id="IPR020594">
    <property type="entry name" value="Ribosomal_bL9_bac/chp"/>
</dbReference>
<evidence type="ECO:0000256" key="6">
    <source>
        <dbReference type="ARBA" id="ARBA00035292"/>
    </source>
</evidence>
<keyword evidence="4 7" id="KW-0689">Ribosomal protein</keyword>
<dbReference type="InterPro" id="IPR009027">
    <property type="entry name" value="Ribosomal_bL9/RNase_H1_N"/>
</dbReference>
<dbReference type="GO" id="GO:0005840">
    <property type="term" value="C:ribosome"/>
    <property type="evidence" value="ECO:0007669"/>
    <property type="project" value="UniProtKB-KW"/>
</dbReference>
<dbReference type="Proteomes" id="UP000772812">
    <property type="component" value="Unassembled WGS sequence"/>
</dbReference>
<keyword evidence="11" id="KW-1185">Reference proteome</keyword>
<evidence type="ECO:0000256" key="2">
    <source>
        <dbReference type="ARBA" id="ARBA00022730"/>
    </source>
</evidence>
<keyword evidence="5 7" id="KW-0687">Ribonucleoprotein</keyword>
<dbReference type="RefSeq" id="WP_200673699.1">
    <property type="nucleotide sequence ID" value="NZ_JAACYA010000001.1"/>
</dbReference>
<evidence type="ECO:0000256" key="5">
    <source>
        <dbReference type="ARBA" id="ARBA00023274"/>
    </source>
</evidence>
<feature type="coiled-coil region" evidence="8">
    <location>
        <begin position="44"/>
        <end position="78"/>
    </location>
</feature>